<dbReference type="KEGG" id="sgra:EX895_005782"/>
<keyword evidence="5" id="KW-1185">Reference proteome</keyword>
<dbReference type="EMBL" id="SRRM01000021">
    <property type="protein sequence ID" value="TKY84702.1"/>
    <property type="molecule type" value="Genomic_DNA"/>
</dbReference>
<dbReference type="SUPFAM" id="SSF53474">
    <property type="entry name" value="alpha/beta-Hydrolases"/>
    <property type="match status" value="1"/>
</dbReference>
<dbReference type="Gene3D" id="3.40.50.1820">
    <property type="entry name" value="alpha/beta hydrolase"/>
    <property type="match status" value="1"/>
</dbReference>
<evidence type="ECO:0000256" key="2">
    <source>
        <dbReference type="ARBA" id="ARBA00022801"/>
    </source>
</evidence>
<proteinExistence type="inferred from homology"/>
<keyword evidence="2" id="KW-0378">Hydrolase</keyword>
<name>A0A4U7KP38_9BASI</name>
<protein>
    <recommendedName>
        <fullName evidence="3">Alpha/beta hydrolase fold-3 domain-containing protein</fullName>
    </recommendedName>
</protein>
<dbReference type="InterPro" id="IPR050300">
    <property type="entry name" value="GDXG_lipolytic_enzyme"/>
</dbReference>
<sequence>MKVILEKAAQEFADATAKPPFLFELPPDEGRKIFDDVQKESLAFKDGITSEVITFSSFDVKLIKPTDNSSQRLPVVLYVHGGGWVFGSPDAFGRLLGDIAKRVNAAVFAVNYSRSPEAKYPTALNQIWEALEHIKGKSAMYNVDANRIAIAGDSVGGNMSAVTALRDQGRYLRGQALLYPVCDFSFDTGSYNDFAKGFFLQRDAMKWFFEQYTAGIHTASADNVQISVLRTDKELLAKAPPALILTAEADVLRDHAEEYAGKLREAGVQVASARLGGIIHDFLLLDPLQDTGAAKAGRTLLVAQLQEWLA</sequence>
<dbReference type="AlphaFoldDB" id="A0A4U7KP38"/>
<evidence type="ECO:0000313" key="5">
    <source>
        <dbReference type="Proteomes" id="UP000306050"/>
    </source>
</evidence>
<evidence type="ECO:0000256" key="1">
    <source>
        <dbReference type="ARBA" id="ARBA00010515"/>
    </source>
</evidence>
<evidence type="ECO:0000313" key="4">
    <source>
        <dbReference type="EMBL" id="TKY84702.1"/>
    </source>
</evidence>
<dbReference type="InterPro" id="IPR029058">
    <property type="entry name" value="AB_hydrolase_fold"/>
</dbReference>
<dbReference type="Pfam" id="PF07859">
    <property type="entry name" value="Abhydrolase_3"/>
    <property type="match status" value="1"/>
</dbReference>
<gene>
    <name evidence="4" type="ORF">EX895_005782</name>
</gene>
<dbReference type="GO" id="GO:0016787">
    <property type="term" value="F:hydrolase activity"/>
    <property type="evidence" value="ECO:0007669"/>
    <property type="project" value="UniProtKB-KW"/>
</dbReference>
<dbReference type="PANTHER" id="PTHR48081:SF8">
    <property type="entry name" value="ALPHA_BETA HYDROLASE FOLD-3 DOMAIN-CONTAINING PROTEIN-RELATED"/>
    <property type="match status" value="1"/>
</dbReference>
<organism evidence="4 5">
    <name type="scientific">Sporisorium graminicola</name>
    <dbReference type="NCBI Taxonomy" id="280036"/>
    <lineage>
        <taxon>Eukaryota</taxon>
        <taxon>Fungi</taxon>
        <taxon>Dikarya</taxon>
        <taxon>Basidiomycota</taxon>
        <taxon>Ustilaginomycotina</taxon>
        <taxon>Ustilaginomycetes</taxon>
        <taxon>Ustilaginales</taxon>
        <taxon>Ustilaginaceae</taxon>
        <taxon>Sporisorium</taxon>
    </lineage>
</organism>
<dbReference type="OrthoDB" id="408631at2759"/>
<accession>A0A4U7KP38</accession>
<evidence type="ECO:0000259" key="3">
    <source>
        <dbReference type="Pfam" id="PF07859"/>
    </source>
</evidence>
<dbReference type="Proteomes" id="UP000306050">
    <property type="component" value="Chromosome SGRAM_8"/>
</dbReference>
<feature type="domain" description="Alpha/beta hydrolase fold-3" evidence="3">
    <location>
        <begin position="76"/>
        <end position="283"/>
    </location>
</feature>
<comment type="similarity">
    <text evidence="1">Belongs to the 'GDXG' lipolytic enzyme family.</text>
</comment>
<dbReference type="InterPro" id="IPR013094">
    <property type="entry name" value="AB_hydrolase_3"/>
</dbReference>
<dbReference type="InterPro" id="IPR002168">
    <property type="entry name" value="Lipase_GDXG_HIS_AS"/>
</dbReference>
<dbReference type="PANTHER" id="PTHR48081">
    <property type="entry name" value="AB HYDROLASE SUPERFAMILY PROTEIN C4A8.06C"/>
    <property type="match status" value="1"/>
</dbReference>
<comment type="caution">
    <text evidence="4">The sequence shown here is derived from an EMBL/GenBank/DDBJ whole genome shotgun (WGS) entry which is preliminary data.</text>
</comment>
<reference evidence="4 5" key="1">
    <citation type="submission" date="2019-05" db="EMBL/GenBank/DDBJ databases">
        <title>Sporisorium graminicola CBS 10092 draft sequencing and annotation.</title>
        <authorList>
            <person name="Solano-Gonzalez S."/>
            <person name="Caddick M.X."/>
            <person name="Darby A."/>
        </authorList>
    </citation>
    <scope>NUCLEOTIDE SEQUENCE [LARGE SCALE GENOMIC DNA]</scope>
    <source>
        <strain evidence="4 5">CBS 10092</strain>
    </source>
</reference>
<dbReference type="PROSITE" id="PS01173">
    <property type="entry name" value="LIPASE_GDXG_HIS"/>
    <property type="match status" value="1"/>
</dbReference>
<dbReference type="RefSeq" id="XP_029736687.1">
    <property type="nucleotide sequence ID" value="XM_029886374.1"/>
</dbReference>
<dbReference type="GeneID" id="40728677"/>